<dbReference type="PATRIC" id="fig|768679.9.peg.615"/>
<dbReference type="STRING" id="768679.TTX_0603"/>
<name>G4RNX0_THETK</name>
<dbReference type="EMBL" id="FN869859">
    <property type="protein sequence ID" value="CCC81264.1"/>
    <property type="molecule type" value="Genomic_DNA"/>
</dbReference>
<organism evidence="1 2">
    <name type="scientific">Thermoproteus tenax (strain ATCC 35583 / DSM 2078 / JCM 9277 / NBRC 100435 / Kra 1)</name>
    <dbReference type="NCBI Taxonomy" id="768679"/>
    <lineage>
        <taxon>Archaea</taxon>
        <taxon>Thermoproteota</taxon>
        <taxon>Thermoprotei</taxon>
        <taxon>Thermoproteales</taxon>
        <taxon>Thermoproteaceae</taxon>
        <taxon>Thermoproteus</taxon>
    </lineage>
</organism>
<dbReference type="HOGENOM" id="CLU_2127925_0_0_2"/>
<protein>
    <submittedName>
        <fullName evidence="1">PIN domain protein</fullName>
    </submittedName>
</protein>
<evidence type="ECO:0000313" key="2">
    <source>
        <dbReference type="Proteomes" id="UP000002654"/>
    </source>
</evidence>
<proteinExistence type="predicted"/>
<dbReference type="Proteomes" id="UP000002654">
    <property type="component" value="Chromosome"/>
</dbReference>
<dbReference type="OrthoDB" id="15280at2157"/>
<dbReference type="AlphaFoldDB" id="G4RNX0"/>
<dbReference type="Gene3D" id="3.40.50.1010">
    <property type="entry name" value="5'-nuclease"/>
    <property type="match status" value="1"/>
</dbReference>
<dbReference type="SUPFAM" id="SSF88723">
    <property type="entry name" value="PIN domain-like"/>
    <property type="match status" value="1"/>
</dbReference>
<gene>
    <name evidence="1" type="ordered locus">TTX_0603</name>
</gene>
<dbReference type="eggNOG" id="arCOG04312">
    <property type="taxonomic scope" value="Archaea"/>
</dbReference>
<dbReference type="InterPro" id="IPR029060">
    <property type="entry name" value="PIN-like_dom_sf"/>
</dbReference>
<dbReference type="PaxDb" id="768679-TTX_0603"/>
<accession>G4RNX0</accession>
<evidence type="ECO:0000313" key="1">
    <source>
        <dbReference type="EMBL" id="CCC81264.1"/>
    </source>
</evidence>
<sequence>MKIVTDTSSLVYLVERRLGLGPLEEHVVFVPYPVLEELLALAPFRRNFRVALRLVRVLGPFVAEGRGSADEALLSAAAKLGAAVLTGDRQIVAEAKRRGIPVALLHDREIVVV</sequence>
<reference evidence="1 2" key="1">
    <citation type="journal article" date="2011" name="PLoS ONE">
        <title>The complete genome sequence of Thermoproteus tenax: a physiologically versatile member of the Crenarchaeota.</title>
        <authorList>
            <person name="Siebers B."/>
            <person name="Zaparty M."/>
            <person name="Raddatz G."/>
            <person name="Tjaden B."/>
            <person name="Albers S.V."/>
            <person name="Bell S.D."/>
            <person name="Blombach F."/>
            <person name="Kletzin A."/>
            <person name="Kyrpides N."/>
            <person name="Lanz C."/>
            <person name="Plagens A."/>
            <person name="Rampp M."/>
            <person name="Rosinus A."/>
            <person name="von Jan M."/>
            <person name="Makarova K.S."/>
            <person name="Klenk H.P."/>
            <person name="Schuster S.C."/>
            <person name="Hensel R."/>
        </authorList>
    </citation>
    <scope>NUCLEOTIDE SEQUENCE [LARGE SCALE GENOMIC DNA]</scope>
    <source>
        <strain evidence="2">ATCC 35583 / DSM 2078 / JCM 9277 / NBRC 100435 / Kra 1</strain>
    </source>
</reference>
<keyword evidence="2" id="KW-1185">Reference proteome</keyword>
<dbReference type="KEGG" id="ttn:TTX_0603"/>